<evidence type="ECO:0000313" key="2">
    <source>
        <dbReference type="Proteomes" id="UP000053660"/>
    </source>
</evidence>
<reference evidence="1 2" key="1">
    <citation type="submission" date="2014-03" db="EMBL/GenBank/DDBJ databases">
        <title>Draft genome of the hookworm Oesophagostomum dentatum.</title>
        <authorList>
            <person name="Mitreva M."/>
        </authorList>
    </citation>
    <scope>NUCLEOTIDE SEQUENCE [LARGE SCALE GENOMIC DNA]</scope>
    <source>
        <strain evidence="1 2">OD-Hann</strain>
    </source>
</reference>
<evidence type="ECO:0000313" key="1">
    <source>
        <dbReference type="EMBL" id="KHJ94819.1"/>
    </source>
</evidence>
<keyword evidence="2" id="KW-1185">Reference proteome</keyword>
<organism evidence="1 2">
    <name type="scientific">Oesophagostomum dentatum</name>
    <name type="common">Nodular worm</name>
    <dbReference type="NCBI Taxonomy" id="61180"/>
    <lineage>
        <taxon>Eukaryota</taxon>
        <taxon>Metazoa</taxon>
        <taxon>Ecdysozoa</taxon>
        <taxon>Nematoda</taxon>
        <taxon>Chromadorea</taxon>
        <taxon>Rhabditida</taxon>
        <taxon>Rhabditina</taxon>
        <taxon>Rhabditomorpha</taxon>
        <taxon>Strongyloidea</taxon>
        <taxon>Strongylidae</taxon>
        <taxon>Oesophagostomum</taxon>
    </lineage>
</organism>
<accession>A0A0B1TC12</accession>
<sequence length="231" mass="26154">MEDLDRELFEEKLRLVTSRIFRDRTDPKDTLNDRDFRMTYRFSRRGFYKLVDILKDDLSLPTSRSKALLPAQRLEVVVLALSTNSFQSVVGKVVNCSQSSVSRICYEICQKIAARAIEFICWSSDRERANIAQEFLAIGGIPGVVGCVDGTHVRIPTPSVNEHLFVNRVTPERAAILITASLCLRNAAIDLKEQPFEGDDYTEDYDENDAALPNTPGGDAMMNFVMRKYFS</sequence>
<protein>
    <recommendedName>
        <fullName evidence="3">Harbinger transposase-derived nuclease</fullName>
    </recommendedName>
</protein>
<dbReference type="EMBL" id="KN550188">
    <property type="protein sequence ID" value="KHJ94819.1"/>
    <property type="molecule type" value="Genomic_DNA"/>
</dbReference>
<dbReference type="PRINTS" id="PR02086">
    <property type="entry name" value="PUTNUCHARBI1"/>
</dbReference>
<dbReference type="Proteomes" id="UP000053660">
    <property type="component" value="Unassembled WGS sequence"/>
</dbReference>
<proteinExistence type="predicted"/>
<name>A0A0B1TC12_OESDE</name>
<evidence type="ECO:0008006" key="3">
    <source>
        <dbReference type="Google" id="ProtNLM"/>
    </source>
</evidence>
<gene>
    <name evidence="1" type="ORF">OESDEN_05250</name>
</gene>
<dbReference type="InterPro" id="IPR026103">
    <property type="entry name" value="HARBI1_animal"/>
</dbReference>
<dbReference type="AlphaFoldDB" id="A0A0B1TC12"/>
<dbReference type="OrthoDB" id="10067974at2759"/>